<dbReference type="AlphaFoldDB" id="A0A0D2WRB7"/>
<gene>
    <name evidence="1" type="ORF">CAOG_008782</name>
</gene>
<accession>A0A0D2WRB7</accession>
<organism evidence="1 2">
    <name type="scientific">Capsaspora owczarzaki (strain ATCC 30864)</name>
    <dbReference type="NCBI Taxonomy" id="595528"/>
    <lineage>
        <taxon>Eukaryota</taxon>
        <taxon>Filasterea</taxon>
        <taxon>Capsaspora</taxon>
    </lineage>
</organism>
<reference evidence="2" key="1">
    <citation type="submission" date="2011-02" db="EMBL/GenBank/DDBJ databases">
        <title>The Genome Sequence of Capsaspora owczarzaki ATCC 30864.</title>
        <authorList>
            <person name="Russ C."/>
            <person name="Cuomo C."/>
            <person name="Burger G."/>
            <person name="Gray M.W."/>
            <person name="Holland P.W.H."/>
            <person name="King N."/>
            <person name="Lang F.B.F."/>
            <person name="Roger A.J."/>
            <person name="Ruiz-Trillo I."/>
            <person name="Young S.K."/>
            <person name="Zeng Q."/>
            <person name="Gargeya S."/>
            <person name="Alvarado L."/>
            <person name="Berlin A."/>
            <person name="Chapman S.B."/>
            <person name="Chen Z."/>
            <person name="Freedman E."/>
            <person name="Gellesch M."/>
            <person name="Goldberg J."/>
            <person name="Griggs A."/>
            <person name="Gujja S."/>
            <person name="Heilman E."/>
            <person name="Heiman D."/>
            <person name="Howarth C."/>
            <person name="Mehta T."/>
            <person name="Neiman D."/>
            <person name="Pearson M."/>
            <person name="Roberts A."/>
            <person name="Saif S."/>
            <person name="Shea T."/>
            <person name="Shenoy N."/>
            <person name="Sisk P."/>
            <person name="Stolte C."/>
            <person name="Sykes S."/>
            <person name="White J."/>
            <person name="Yandava C."/>
            <person name="Haas B."/>
            <person name="Nusbaum C."/>
            <person name="Birren B."/>
        </authorList>
    </citation>
    <scope>NUCLEOTIDE SEQUENCE</scope>
    <source>
        <strain evidence="2">ATCC 30864</strain>
    </source>
</reference>
<dbReference type="InParanoid" id="A0A0D2WRB7"/>
<dbReference type="Proteomes" id="UP000008743">
    <property type="component" value="Unassembled WGS sequence"/>
</dbReference>
<dbReference type="RefSeq" id="XP_011270412.1">
    <property type="nucleotide sequence ID" value="XM_011272110.1"/>
</dbReference>
<sequence>MPVYIFVQTDLMFNGVFSAVTQLSQRRQIGHLGYKSVTNACIVNRESIDTFDNAYHWARTTAVILRNFMIEACNLPLFPSNAQTTIPNQRTTRIDAAGEQISITSLVEEAERVRDSYDQLFPHYLLQDSANSANSAPGSFVRRAVIVVRDTTTDTWRLYDLHTTLRWQRMPNPSTEWKTVGTVTCVGGIVTKDANADAWKRLLLLIEDDDDASMKRADAIVEALVADLKKLDVNPNK</sequence>
<evidence type="ECO:0000313" key="2">
    <source>
        <dbReference type="Proteomes" id="UP000008743"/>
    </source>
</evidence>
<dbReference type="EMBL" id="KE346365">
    <property type="protein sequence ID" value="KJE93723.1"/>
    <property type="molecule type" value="Genomic_DNA"/>
</dbReference>
<protein>
    <submittedName>
        <fullName evidence="1">Uncharacterized protein</fullName>
    </submittedName>
</protein>
<keyword evidence="2" id="KW-1185">Reference proteome</keyword>
<evidence type="ECO:0000313" key="1">
    <source>
        <dbReference type="EMBL" id="KJE93723.1"/>
    </source>
</evidence>
<name>A0A0D2WRB7_CAPO3</name>
<proteinExistence type="predicted"/>